<reference evidence="3 4" key="1">
    <citation type="submission" date="2015-08" db="EMBL/GenBank/DDBJ databases">
        <authorList>
            <person name="Babu N.S."/>
            <person name="Beckwith C.J."/>
            <person name="Beseler K.G."/>
            <person name="Brison A."/>
            <person name="Carone J.V."/>
            <person name="Caskin T.P."/>
            <person name="Diamond M."/>
            <person name="Durham M.E."/>
            <person name="Foxe J.M."/>
            <person name="Go M."/>
            <person name="Henderson B.A."/>
            <person name="Jones I.B."/>
            <person name="McGettigan J.A."/>
            <person name="Micheletti S.J."/>
            <person name="Nasrallah M.E."/>
            <person name="Ortiz D."/>
            <person name="Piller C.R."/>
            <person name="Privatt S.R."/>
            <person name="Schneider S.L."/>
            <person name="Sharp S."/>
            <person name="Smith T.C."/>
            <person name="Stanton J.D."/>
            <person name="Ullery H.E."/>
            <person name="Wilson R.J."/>
            <person name="Serrano M.G."/>
            <person name="Buck G."/>
            <person name="Lee V."/>
            <person name="Wang Y."/>
            <person name="Carvalho R."/>
            <person name="Voegtly L."/>
            <person name="Shi R."/>
            <person name="Duckworth R."/>
            <person name="Johnson A."/>
            <person name="Loviza R."/>
            <person name="Walstead R."/>
            <person name="Shah Z."/>
            <person name="Kiflezghi M."/>
            <person name="Wade K."/>
            <person name="Ball S.L."/>
            <person name="Bradley K.W."/>
            <person name="Asai D.J."/>
            <person name="Bowman C.A."/>
            <person name="Russell D.A."/>
            <person name="Pope W.H."/>
            <person name="Jacobs-Sera D."/>
            <person name="Hendrix R.W."/>
            <person name="Hatfull G.F."/>
        </authorList>
    </citation>
    <scope>NUCLEOTIDE SEQUENCE [LARGE SCALE GENOMIC DNA]</scope>
    <source>
        <strain evidence="3 4">DSM 27648</strain>
    </source>
</reference>
<feature type="chain" id="PRO_5005467458" description="Asl1-like glycosyl hydrolase catalytic domain-containing protein" evidence="2">
    <location>
        <begin position="24"/>
        <end position="365"/>
    </location>
</feature>
<evidence type="ECO:0000313" key="4">
    <source>
        <dbReference type="Proteomes" id="UP000064967"/>
    </source>
</evidence>
<feature type="compositionally biased region" description="Pro residues" evidence="1">
    <location>
        <begin position="63"/>
        <end position="75"/>
    </location>
</feature>
<sequence length="365" mass="39997">MVGSSTSRLVATFACTAVVFALGACSSDGGEALEGAPNAEASGRPSGGDPTPDAGAPAQTAPPTTPPPTTPPPASEPKKMLWGVNGHTLRQYYPVSQTEAIFRLLHDNGLKTYRFDVPATATDVLDAIVPLAKQYGIALRPMLYPTSKITAYNLAKRYAADIQIWEIGNEVDLQPELVESRIPEMVTTAQGIQQAATELGLPIKTSINFTNCNSDDLGGRCGGDPNGDLWFLDKAWNAGFKFDYITYHWYPYFGDKGYWYNMYFGQMRAAATKYKTHIFFNEVNCGDVYHGIYDGGHPGDGACYDSIRQLFTEIQTNYADIIDEVDMYELIDQPNNPGVEAHFGLRYDLTNPKPLFDLLVQTAAK</sequence>
<protein>
    <recommendedName>
        <fullName evidence="5">Asl1-like glycosyl hydrolase catalytic domain-containing protein</fullName>
    </recommendedName>
</protein>
<evidence type="ECO:0000256" key="2">
    <source>
        <dbReference type="SAM" id="SignalP"/>
    </source>
</evidence>
<name>A0A0K1QE10_9BACT</name>
<dbReference type="STRING" id="1391654.AKJ09_10621"/>
<dbReference type="KEGG" id="llu:AKJ09_10621"/>
<dbReference type="InterPro" id="IPR017853">
    <property type="entry name" value="GH"/>
</dbReference>
<feature type="region of interest" description="Disordered" evidence="1">
    <location>
        <begin position="33"/>
        <end position="78"/>
    </location>
</feature>
<organism evidence="3 4">
    <name type="scientific">Labilithrix luteola</name>
    <dbReference type="NCBI Taxonomy" id="1391654"/>
    <lineage>
        <taxon>Bacteria</taxon>
        <taxon>Pseudomonadati</taxon>
        <taxon>Myxococcota</taxon>
        <taxon>Polyangia</taxon>
        <taxon>Polyangiales</taxon>
        <taxon>Labilitrichaceae</taxon>
        <taxon>Labilithrix</taxon>
    </lineage>
</organism>
<evidence type="ECO:0000313" key="3">
    <source>
        <dbReference type="EMBL" id="AKV03958.1"/>
    </source>
</evidence>
<dbReference type="Gene3D" id="3.20.20.80">
    <property type="entry name" value="Glycosidases"/>
    <property type="match status" value="1"/>
</dbReference>
<keyword evidence="2" id="KW-0732">Signal</keyword>
<dbReference type="RefSeq" id="WP_205633991.1">
    <property type="nucleotide sequence ID" value="NZ_CP012333.1"/>
</dbReference>
<gene>
    <name evidence="3" type="ORF">AKJ09_10621</name>
</gene>
<feature type="compositionally biased region" description="Low complexity" evidence="1">
    <location>
        <begin position="50"/>
        <end position="62"/>
    </location>
</feature>
<dbReference type="SUPFAM" id="SSF51445">
    <property type="entry name" value="(Trans)glycosidases"/>
    <property type="match status" value="1"/>
</dbReference>
<dbReference type="Proteomes" id="UP000064967">
    <property type="component" value="Chromosome"/>
</dbReference>
<evidence type="ECO:0000256" key="1">
    <source>
        <dbReference type="SAM" id="MobiDB-lite"/>
    </source>
</evidence>
<feature type="signal peptide" evidence="2">
    <location>
        <begin position="1"/>
        <end position="23"/>
    </location>
</feature>
<dbReference type="AlphaFoldDB" id="A0A0K1QE10"/>
<dbReference type="EMBL" id="CP012333">
    <property type="protein sequence ID" value="AKV03958.1"/>
    <property type="molecule type" value="Genomic_DNA"/>
</dbReference>
<proteinExistence type="predicted"/>
<keyword evidence="4" id="KW-1185">Reference proteome</keyword>
<evidence type="ECO:0008006" key="5">
    <source>
        <dbReference type="Google" id="ProtNLM"/>
    </source>
</evidence>
<accession>A0A0K1QE10</accession>